<evidence type="ECO:0000313" key="2">
    <source>
        <dbReference type="Proteomes" id="UP000646548"/>
    </source>
</evidence>
<protein>
    <submittedName>
        <fullName evidence="1">Uncharacterized protein</fullName>
    </submittedName>
</protein>
<accession>A0A834FCY8</accession>
<name>A0A834FCY8_ORYME</name>
<dbReference type="Proteomes" id="UP000646548">
    <property type="component" value="Unassembled WGS sequence"/>
</dbReference>
<comment type="caution">
    <text evidence="1">The sequence shown here is derived from an EMBL/GenBank/DDBJ whole genome shotgun (WGS) entry which is preliminary data.</text>
</comment>
<gene>
    <name evidence="1" type="ORF">FQA47_009454</name>
</gene>
<proteinExistence type="predicted"/>
<sequence>MVMASCLSILSLPHREVGSRKIRFIYLVDLASFRLTECPNQSRVVPLFLGADVLSNTGTRTENQPRNHARFSKKELATKLRFSPEFRFQGLKVSAAENSMWFYSIQGLFRVAFEMYSKQDQLAVMENLQDIWKSQINDSPLKPHYHLNVYHDSSPPLSILDIPLKHNPSLHQTDEEMRNACGNETADTSVDHDYCFSRDGIHNKKTQLLVWRLRQKLHSLEKQLSSPSQSFAEQLDTVLVLVECVDQYTKGNLEEKDATVAILALLKAKDWTKDSVYSSYLLTSIGRWLGEQFHAAHSSISHRVEGFKVQHIEQISDLPPAEELAKELFPEAMQALLLHWMGLCEESTLEKRHCEYPILLLILEFANHNLITGVAHVLYSSLICK</sequence>
<dbReference type="EMBL" id="WKFB01000253">
    <property type="protein sequence ID" value="KAF6729676.1"/>
    <property type="molecule type" value="Genomic_DNA"/>
</dbReference>
<organism evidence="1 2">
    <name type="scientific">Oryzias melastigma</name>
    <name type="common">Marine medaka</name>
    <dbReference type="NCBI Taxonomy" id="30732"/>
    <lineage>
        <taxon>Eukaryota</taxon>
        <taxon>Metazoa</taxon>
        <taxon>Chordata</taxon>
        <taxon>Craniata</taxon>
        <taxon>Vertebrata</taxon>
        <taxon>Euteleostomi</taxon>
        <taxon>Actinopterygii</taxon>
        <taxon>Neopterygii</taxon>
        <taxon>Teleostei</taxon>
        <taxon>Neoteleostei</taxon>
        <taxon>Acanthomorphata</taxon>
        <taxon>Ovalentaria</taxon>
        <taxon>Atherinomorphae</taxon>
        <taxon>Beloniformes</taxon>
        <taxon>Adrianichthyidae</taxon>
        <taxon>Oryziinae</taxon>
        <taxon>Oryzias</taxon>
    </lineage>
</organism>
<dbReference type="AlphaFoldDB" id="A0A834FCY8"/>
<reference evidence="1" key="1">
    <citation type="journal article" name="BMC Genomics">
        <title>Long-read sequencing and de novo genome assembly of marine medaka (Oryzias melastigma).</title>
        <authorList>
            <person name="Liang P."/>
            <person name="Saqib H.S.A."/>
            <person name="Ni X."/>
            <person name="Shen Y."/>
        </authorList>
    </citation>
    <scope>NUCLEOTIDE SEQUENCE</scope>
    <source>
        <strain evidence="1">Bigg-433</strain>
    </source>
</reference>
<evidence type="ECO:0000313" key="1">
    <source>
        <dbReference type="EMBL" id="KAF6729676.1"/>
    </source>
</evidence>